<keyword evidence="13" id="KW-1185">Reference proteome</keyword>
<dbReference type="InterPro" id="IPR013785">
    <property type="entry name" value="Aldolase_TIM"/>
</dbReference>
<evidence type="ECO:0000256" key="8">
    <source>
        <dbReference type="ARBA" id="ARBA00025475"/>
    </source>
</evidence>
<evidence type="ECO:0000256" key="10">
    <source>
        <dbReference type="ARBA" id="ARBA00047838"/>
    </source>
</evidence>
<evidence type="ECO:0000313" key="12">
    <source>
        <dbReference type="EMBL" id="ERJ57723.1"/>
    </source>
</evidence>
<dbReference type="GO" id="GO:0000107">
    <property type="term" value="F:imidazoleglycerol-phosphate synthase activity"/>
    <property type="evidence" value="ECO:0007669"/>
    <property type="project" value="InterPro"/>
</dbReference>
<evidence type="ECO:0000256" key="1">
    <source>
        <dbReference type="ARBA" id="ARBA00005091"/>
    </source>
</evidence>
<dbReference type="EMBL" id="ATDL01000021">
    <property type="protein sequence ID" value="ERJ57723.1"/>
    <property type="molecule type" value="Genomic_DNA"/>
</dbReference>
<dbReference type="PANTHER" id="PTHR21235">
    <property type="entry name" value="IMIDAZOLE GLYCEROL PHOSPHATE SYNTHASE SUBUNIT HISF/H IGP SYNTHASE SUBUNIT HISF/H"/>
    <property type="match status" value="1"/>
</dbReference>
<gene>
    <name evidence="12" type="ORF">M472_02985</name>
</gene>
<evidence type="ECO:0000256" key="5">
    <source>
        <dbReference type="ARBA" id="ARBA00022605"/>
    </source>
</evidence>
<dbReference type="Gene3D" id="3.20.20.70">
    <property type="entry name" value="Aldolase class I"/>
    <property type="match status" value="1"/>
</dbReference>
<dbReference type="InterPro" id="IPR004651">
    <property type="entry name" value="HisF"/>
</dbReference>
<comment type="function">
    <text evidence="8">IGPS catalyzes the conversion of PRFAR and glutamine to IGP, AICAR and glutamate. The HisF subunit catalyzes the cyclization activity that produces IGP and AICAR from PRFAR using the ammonia provided by the HisH subunit.</text>
</comment>
<dbReference type="InterPro" id="IPR006062">
    <property type="entry name" value="His_biosynth"/>
</dbReference>
<dbReference type="PANTHER" id="PTHR21235:SF2">
    <property type="entry name" value="IMIDAZOLE GLYCEROL PHOSPHATE SYNTHASE HISHF"/>
    <property type="match status" value="1"/>
</dbReference>
<keyword evidence="5 11" id="KW-0028">Amino-acid biosynthesis</keyword>
<evidence type="ECO:0000256" key="2">
    <source>
        <dbReference type="ARBA" id="ARBA00009667"/>
    </source>
</evidence>
<proteinExistence type="inferred from homology"/>
<dbReference type="CDD" id="cd04731">
    <property type="entry name" value="HisF"/>
    <property type="match status" value="1"/>
</dbReference>
<comment type="catalytic activity">
    <reaction evidence="10">
        <text>5-[(5-phospho-1-deoxy-D-ribulos-1-ylimino)methylamino]-1-(5-phospho-beta-D-ribosyl)imidazole-4-carboxamide + L-glutamine = D-erythro-1-(imidazol-4-yl)glycerol 3-phosphate + 5-amino-1-(5-phospho-beta-D-ribosyl)imidazole-4-carboxamide + L-glutamate + H(+)</text>
        <dbReference type="Rhea" id="RHEA:24793"/>
        <dbReference type="ChEBI" id="CHEBI:15378"/>
        <dbReference type="ChEBI" id="CHEBI:29985"/>
        <dbReference type="ChEBI" id="CHEBI:58278"/>
        <dbReference type="ChEBI" id="CHEBI:58359"/>
        <dbReference type="ChEBI" id="CHEBI:58475"/>
        <dbReference type="ChEBI" id="CHEBI:58525"/>
        <dbReference type="EC" id="4.3.2.10"/>
    </reaction>
</comment>
<keyword evidence="6 11" id="KW-0368">Histidine biosynthesis</keyword>
<comment type="subunit">
    <text evidence="3">Heterodimer of HisH and HisF.</text>
</comment>
<organism evidence="12 13">
    <name type="scientific">Sphingobacterium paucimobilis HER1398</name>
    <dbReference type="NCBI Taxonomy" id="1346330"/>
    <lineage>
        <taxon>Bacteria</taxon>
        <taxon>Pseudomonadati</taxon>
        <taxon>Bacteroidota</taxon>
        <taxon>Sphingobacteriia</taxon>
        <taxon>Sphingobacteriales</taxon>
        <taxon>Sphingobacteriaceae</taxon>
        <taxon>Sphingobacterium</taxon>
    </lineage>
</organism>
<dbReference type="OrthoDB" id="9781903at2"/>
<dbReference type="Proteomes" id="UP000016584">
    <property type="component" value="Unassembled WGS sequence"/>
</dbReference>
<comment type="pathway">
    <text evidence="1">Amino-acid biosynthesis; L-histidine biosynthesis; L-histidine from 5-phospho-alpha-D-ribose 1-diphosphate: step 5/9.</text>
</comment>
<dbReference type="InterPro" id="IPR050064">
    <property type="entry name" value="IGPS_HisA/HisF"/>
</dbReference>
<dbReference type="SUPFAM" id="SSF51366">
    <property type="entry name" value="Ribulose-phoshate binding barrel"/>
    <property type="match status" value="1"/>
</dbReference>
<dbReference type="eggNOG" id="COG0107">
    <property type="taxonomic scope" value="Bacteria"/>
</dbReference>
<dbReference type="UniPathway" id="UPA00031">
    <property type="reaction ID" value="UER00010"/>
</dbReference>
<dbReference type="AlphaFoldDB" id="U2J4Y2"/>
<comment type="similarity">
    <text evidence="2 11">Belongs to the HisA/HisF family.</text>
</comment>
<evidence type="ECO:0000256" key="3">
    <source>
        <dbReference type="ARBA" id="ARBA00011152"/>
    </source>
</evidence>
<dbReference type="EC" id="4.3.2.10" evidence="4"/>
<name>U2J4Y2_9SPHI</name>
<dbReference type="GO" id="GO:0016829">
    <property type="term" value="F:lyase activity"/>
    <property type="evidence" value="ECO:0007669"/>
    <property type="project" value="UniProtKB-KW"/>
</dbReference>
<dbReference type="InterPro" id="IPR011060">
    <property type="entry name" value="RibuloseP-bd_barrel"/>
</dbReference>
<dbReference type="GO" id="GO:0000105">
    <property type="term" value="P:L-histidine biosynthetic process"/>
    <property type="evidence" value="ECO:0007669"/>
    <property type="project" value="UniProtKB-UniPathway"/>
</dbReference>
<dbReference type="PATRIC" id="fig|1346330.5.peg.3693"/>
<evidence type="ECO:0000313" key="13">
    <source>
        <dbReference type="Proteomes" id="UP000016584"/>
    </source>
</evidence>
<evidence type="ECO:0000256" key="9">
    <source>
        <dbReference type="ARBA" id="ARBA00030264"/>
    </source>
</evidence>
<evidence type="ECO:0000256" key="4">
    <source>
        <dbReference type="ARBA" id="ARBA00012809"/>
    </source>
</evidence>
<dbReference type="STRING" id="1346330.M472_02985"/>
<comment type="caution">
    <text evidence="12">The sequence shown here is derived from an EMBL/GenBank/DDBJ whole genome shotgun (WGS) entry which is preliminary data.</text>
</comment>
<keyword evidence="7" id="KW-0456">Lyase</keyword>
<dbReference type="Pfam" id="PF00977">
    <property type="entry name" value="His_biosynth"/>
    <property type="match status" value="1"/>
</dbReference>
<dbReference type="NCBIfam" id="NF038364">
    <property type="entry name" value="AglZ_HisF2_fam"/>
    <property type="match status" value="1"/>
</dbReference>
<evidence type="ECO:0000256" key="11">
    <source>
        <dbReference type="RuleBase" id="RU003657"/>
    </source>
</evidence>
<reference evidence="12 13" key="1">
    <citation type="journal article" date="2013" name="Genome Announc.">
        <title>The Draft Genome Sequence of Sphingomonas paucimobilis Strain HER1398 (Proteobacteria), Host to the Giant PAU Phage, Indicates That It Is a Member of the Genus Sphingobacterium (Bacteroidetes).</title>
        <authorList>
            <person name="White R.A.III."/>
            <person name="Suttle C.A."/>
        </authorList>
    </citation>
    <scope>NUCLEOTIDE SEQUENCE [LARGE SCALE GENOMIC DNA]</scope>
    <source>
        <strain evidence="12 13">HER1398</strain>
    </source>
</reference>
<accession>U2J4Y2</accession>
<protein>
    <recommendedName>
        <fullName evidence="4">imidazole glycerol-phosphate synthase</fullName>
        <ecNumber evidence="4">4.3.2.10</ecNumber>
    </recommendedName>
    <alternativeName>
        <fullName evidence="9">IGP synthase cyclase subunit</fullName>
    </alternativeName>
</protein>
<sequence>MIRNRYIPCLLLHDDGLVKSERFKNYKYIGDPINAVKIFNDKEADEIIFLDIDASKYKSGPNFTVLQDLTSECFMPLAYGGGIEKLNQIERLLKLGIEKVIINHMGLESQTFIKEAVSYFGSSTIVGAIDVKRDFFGKKFVYDHVSSRVLKVHPIDLAKRYCETGVGEIFLNSVDLDGTLKGYDLELIANVSREISVPLIASGGASSIDNLEQGIRAGASACAAGSLFVYQGSHKAVLISYPKNI</sequence>
<evidence type="ECO:0000256" key="7">
    <source>
        <dbReference type="ARBA" id="ARBA00023239"/>
    </source>
</evidence>
<evidence type="ECO:0000256" key="6">
    <source>
        <dbReference type="ARBA" id="ARBA00023102"/>
    </source>
</evidence>
<dbReference type="RefSeq" id="WP_021071819.1">
    <property type="nucleotide sequence ID" value="NZ_ATDL01000021.1"/>
</dbReference>